<dbReference type="FunFam" id="1.10.275.10:FF:000005">
    <property type="entry name" value="Histidine ammonia-lyase"/>
    <property type="match status" value="1"/>
</dbReference>
<comment type="subcellular location">
    <subcellularLocation>
        <location evidence="9">Cytoplasm</location>
    </subcellularLocation>
</comment>
<dbReference type="GO" id="GO:0019556">
    <property type="term" value="P:L-histidine catabolic process to glutamate and formamide"/>
    <property type="evidence" value="ECO:0007669"/>
    <property type="project" value="UniProtKB-UniPathway"/>
</dbReference>
<dbReference type="GO" id="GO:0005737">
    <property type="term" value="C:cytoplasm"/>
    <property type="evidence" value="ECO:0007669"/>
    <property type="project" value="UniProtKB-SubCell"/>
</dbReference>
<evidence type="ECO:0000256" key="3">
    <source>
        <dbReference type="ARBA" id="ARBA00022808"/>
    </source>
</evidence>
<keyword evidence="11" id="KW-1185">Reference proteome</keyword>
<dbReference type="InterPro" id="IPR008948">
    <property type="entry name" value="L-Aspartase-like"/>
</dbReference>
<dbReference type="PROSITE" id="PS00488">
    <property type="entry name" value="PAL_HISTIDASE"/>
    <property type="match status" value="1"/>
</dbReference>
<evidence type="ECO:0000313" key="10">
    <source>
        <dbReference type="EMBL" id="AUP81351.1"/>
    </source>
</evidence>
<dbReference type="EMBL" id="CP025791">
    <property type="protein sequence ID" value="AUP81351.1"/>
    <property type="molecule type" value="Genomic_DNA"/>
</dbReference>
<dbReference type="OrthoDB" id="9806955at2"/>
<dbReference type="Pfam" id="PF00221">
    <property type="entry name" value="Lyase_aromatic"/>
    <property type="match status" value="1"/>
</dbReference>
<dbReference type="Proteomes" id="UP000235826">
    <property type="component" value="Chromosome"/>
</dbReference>
<dbReference type="InterPro" id="IPR005921">
    <property type="entry name" value="HutH"/>
</dbReference>
<keyword evidence="4 7" id="KW-0456">Lyase</keyword>
<keyword evidence="3 8" id="KW-0369">Histidine metabolism</keyword>
<dbReference type="SUPFAM" id="SSF48557">
    <property type="entry name" value="L-aspartase-like"/>
    <property type="match status" value="1"/>
</dbReference>
<dbReference type="NCBIfam" id="TIGR01225">
    <property type="entry name" value="hutH"/>
    <property type="match status" value="1"/>
</dbReference>
<comment type="pathway">
    <text evidence="1 8">Amino-acid degradation; L-histidine degradation into L-glutamate; N-formimidoyl-L-glutamate from L-histidine: step 1/3.</text>
</comment>
<dbReference type="CDD" id="cd00332">
    <property type="entry name" value="PAL-HAL"/>
    <property type="match status" value="1"/>
</dbReference>
<gene>
    <name evidence="10" type="primary">hutH</name>
    <name evidence="10" type="ORF">C1H87_22570</name>
</gene>
<dbReference type="Gene3D" id="1.10.275.10">
    <property type="entry name" value="Fumarase/aspartase (N-terminal domain)"/>
    <property type="match status" value="1"/>
</dbReference>
<comment type="catalytic activity">
    <reaction evidence="5 8">
        <text>L-histidine = trans-urocanate + NH4(+)</text>
        <dbReference type="Rhea" id="RHEA:21232"/>
        <dbReference type="ChEBI" id="CHEBI:17771"/>
        <dbReference type="ChEBI" id="CHEBI:28938"/>
        <dbReference type="ChEBI" id="CHEBI:57595"/>
        <dbReference type="EC" id="4.3.1.3"/>
    </reaction>
</comment>
<comment type="similarity">
    <text evidence="7">Belongs to the PAL/histidase family.</text>
</comment>
<dbReference type="Gene3D" id="1.20.200.10">
    <property type="entry name" value="Fumarase/aspartase (Central domain)"/>
    <property type="match status" value="1"/>
</dbReference>
<dbReference type="InterPro" id="IPR022313">
    <property type="entry name" value="Phe/His_NH3-lyase_AS"/>
</dbReference>
<dbReference type="InterPro" id="IPR001106">
    <property type="entry name" value="Aromatic_Lyase"/>
</dbReference>
<sequence>MTFKYGIDNLTVTKVLAISKGEIKAVITDEAKQKVIACRKKVETMAAGQKAVYGINTGFGPLCDVQITKEETNKLQENLLITHAVGVGNPIDKELSKIMMICKVHALCQGFSGVRLELIERIIYFINNDLIPVVPEQGSVGASGDLAPLSHLFLPLIGEGEFWTDNKIESAKIGLKAHKLKPLVLQAKEGLGLINGTQFILAHTIVGLDKMKYLLDLADVAGAMSIEGYQGSSAPFRDELHKIRPFKGCIEVAERMFMLLYRSQNVTSHEDCKRVQDPYSMRCIPQVHGASRNAYYHLNELAEIEMNAVTDNPIVLSETEAISGGNFHGQPLAMALDYASIAASELGNISDRRCYLLLEGKFGLPRLLTTGGGLNSGFMIPQYTTAALVTENKSLCFPPSADSIPTSLGQEDHVSMGSISGRKFNQILGNIDKILAIELMYAAQALEFRRPNTFSDIIEENFKIIREKVAKLEEDRLLKDDIDAMILLVKNQIFILR</sequence>
<dbReference type="GO" id="GO:0004397">
    <property type="term" value="F:histidine ammonia-lyase activity"/>
    <property type="evidence" value="ECO:0007669"/>
    <property type="project" value="UniProtKB-UniRule"/>
</dbReference>
<organism evidence="10 11">
    <name type="scientific">Flavivirga eckloniae</name>
    <dbReference type="NCBI Taxonomy" id="1803846"/>
    <lineage>
        <taxon>Bacteria</taxon>
        <taxon>Pseudomonadati</taxon>
        <taxon>Bacteroidota</taxon>
        <taxon>Flavobacteriia</taxon>
        <taxon>Flavobacteriales</taxon>
        <taxon>Flavobacteriaceae</taxon>
        <taxon>Flavivirga</taxon>
    </lineage>
</organism>
<dbReference type="PANTHER" id="PTHR10362">
    <property type="entry name" value="HISTIDINE AMMONIA-LYASE"/>
    <property type="match status" value="1"/>
</dbReference>
<dbReference type="GO" id="GO:0019557">
    <property type="term" value="P:L-histidine catabolic process to glutamate and formate"/>
    <property type="evidence" value="ECO:0007669"/>
    <property type="project" value="UniProtKB-UniPathway"/>
</dbReference>
<evidence type="ECO:0000256" key="8">
    <source>
        <dbReference type="RuleBase" id="RU004479"/>
    </source>
</evidence>
<dbReference type="RefSeq" id="WP_102757993.1">
    <property type="nucleotide sequence ID" value="NZ_CP025791.1"/>
</dbReference>
<name>A0A2K9PWA6_9FLAO</name>
<evidence type="ECO:0000256" key="7">
    <source>
        <dbReference type="RuleBase" id="RU003954"/>
    </source>
</evidence>
<protein>
    <recommendedName>
        <fullName evidence="2 6">Histidine ammonia-lyase</fullName>
        <ecNumber evidence="2 6">4.3.1.3</ecNumber>
    </recommendedName>
</protein>
<evidence type="ECO:0000256" key="9">
    <source>
        <dbReference type="RuleBase" id="RU004480"/>
    </source>
</evidence>
<dbReference type="AlphaFoldDB" id="A0A2K9PWA6"/>
<dbReference type="KEGG" id="fek:C1H87_22570"/>
<proteinExistence type="inferred from homology"/>
<dbReference type="EC" id="4.3.1.3" evidence="2 6"/>
<evidence type="ECO:0000313" key="11">
    <source>
        <dbReference type="Proteomes" id="UP000235826"/>
    </source>
</evidence>
<reference evidence="10 11" key="1">
    <citation type="submission" date="2018-01" db="EMBL/GenBank/DDBJ databases">
        <title>Complete genome sequence of Flavivirga eckloniae ECD14 isolated from seaweed Ecklonia cava.</title>
        <authorList>
            <person name="Lee J.H."/>
            <person name="Baik K.S."/>
            <person name="Seong C.N."/>
        </authorList>
    </citation>
    <scope>NUCLEOTIDE SEQUENCE [LARGE SCALE GENOMIC DNA]</scope>
    <source>
        <strain evidence="10 11">ECD14</strain>
    </source>
</reference>
<evidence type="ECO:0000256" key="6">
    <source>
        <dbReference type="NCBIfam" id="TIGR01225"/>
    </source>
</evidence>
<dbReference type="UniPathway" id="UPA00379">
    <property type="reaction ID" value="UER00549"/>
</dbReference>
<dbReference type="InterPro" id="IPR024083">
    <property type="entry name" value="Fumarase/histidase_N"/>
</dbReference>
<dbReference type="NCBIfam" id="NF006871">
    <property type="entry name" value="PRK09367.1"/>
    <property type="match status" value="1"/>
</dbReference>
<accession>A0A2K9PWA6</accession>
<evidence type="ECO:0000256" key="5">
    <source>
        <dbReference type="ARBA" id="ARBA00049269"/>
    </source>
</evidence>
<evidence type="ECO:0000256" key="4">
    <source>
        <dbReference type="ARBA" id="ARBA00023239"/>
    </source>
</evidence>
<evidence type="ECO:0000256" key="1">
    <source>
        <dbReference type="ARBA" id="ARBA00005113"/>
    </source>
</evidence>
<evidence type="ECO:0000256" key="2">
    <source>
        <dbReference type="ARBA" id="ARBA00012994"/>
    </source>
</evidence>